<comment type="similarity">
    <text evidence="7">Belongs to the PINc/VapC protein family.</text>
</comment>
<proteinExistence type="inferred from homology"/>
<dbReference type="Proteomes" id="UP000235036">
    <property type="component" value="Unassembled WGS sequence"/>
</dbReference>
<keyword evidence="10" id="KW-1185">Reference proteome</keyword>
<dbReference type="GO" id="GO:0016787">
    <property type="term" value="F:hydrolase activity"/>
    <property type="evidence" value="ECO:0007669"/>
    <property type="project" value="UniProtKB-KW"/>
</dbReference>
<evidence type="ECO:0000259" key="8">
    <source>
        <dbReference type="Pfam" id="PF01850"/>
    </source>
</evidence>
<organism evidence="9 10">
    <name type="scientific">Fischerella muscicola CCMEE 5323</name>
    <dbReference type="NCBI Taxonomy" id="2019572"/>
    <lineage>
        <taxon>Bacteria</taxon>
        <taxon>Bacillati</taxon>
        <taxon>Cyanobacteriota</taxon>
        <taxon>Cyanophyceae</taxon>
        <taxon>Nostocales</taxon>
        <taxon>Hapalosiphonaceae</taxon>
        <taxon>Fischerella</taxon>
    </lineage>
</organism>
<comment type="cofactor">
    <cofactor evidence="1">
        <name>Mg(2+)</name>
        <dbReference type="ChEBI" id="CHEBI:18420"/>
    </cofactor>
</comment>
<keyword evidence="4" id="KW-0479">Metal-binding</keyword>
<accession>A0A2N6JUB4</accession>
<evidence type="ECO:0000256" key="2">
    <source>
        <dbReference type="ARBA" id="ARBA00022649"/>
    </source>
</evidence>
<reference evidence="9 10" key="1">
    <citation type="submission" date="2017-08" db="EMBL/GenBank/DDBJ databases">
        <title>Genomes of Fischerella (Mastigocladus) sp. strains.</title>
        <authorList>
            <person name="Miller S.R."/>
        </authorList>
    </citation>
    <scope>NUCLEOTIDE SEQUENCE [LARGE SCALE GENOMIC DNA]</scope>
    <source>
        <strain evidence="9 10">CCMEE 5323</strain>
    </source>
</reference>
<feature type="domain" description="PIN" evidence="8">
    <location>
        <begin position="8"/>
        <end position="113"/>
    </location>
</feature>
<keyword evidence="2" id="KW-1277">Toxin-antitoxin system</keyword>
<sequence length="124" mass="13880">MELTQPLILLDTNIVLYFLGGRLANPLASGQYLVSVITEIELLSYPNLRPDEETQIIDFLNKISVVSIDSDIKKLTISLRKQYKLRLPDAIIAATAQSLNATLLTNDVRLTNLTEINIQTVQLK</sequence>
<name>A0A2N6JUB4_FISMU</name>
<dbReference type="InterPro" id="IPR029060">
    <property type="entry name" value="PIN-like_dom_sf"/>
</dbReference>
<dbReference type="AlphaFoldDB" id="A0A2N6JUB4"/>
<keyword evidence="6" id="KW-0460">Magnesium</keyword>
<dbReference type="InterPro" id="IPR050556">
    <property type="entry name" value="Type_II_TA_system_RNase"/>
</dbReference>
<evidence type="ECO:0000256" key="7">
    <source>
        <dbReference type="ARBA" id="ARBA00038093"/>
    </source>
</evidence>
<dbReference type="SUPFAM" id="SSF88723">
    <property type="entry name" value="PIN domain-like"/>
    <property type="match status" value="1"/>
</dbReference>
<comment type="caution">
    <text evidence="9">The sequence shown here is derived from an EMBL/GenBank/DDBJ whole genome shotgun (WGS) entry which is preliminary data.</text>
</comment>
<evidence type="ECO:0000313" key="9">
    <source>
        <dbReference type="EMBL" id="PLZ80947.1"/>
    </source>
</evidence>
<evidence type="ECO:0000256" key="1">
    <source>
        <dbReference type="ARBA" id="ARBA00001946"/>
    </source>
</evidence>
<evidence type="ECO:0000256" key="4">
    <source>
        <dbReference type="ARBA" id="ARBA00022723"/>
    </source>
</evidence>
<keyword evidence="3" id="KW-0540">Nuclease</keyword>
<evidence type="ECO:0000256" key="3">
    <source>
        <dbReference type="ARBA" id="ARBA00022722"/>
    </source>
</evidence>
<dbReference type="RefSeq" id="WP_016866076.1">
    <property type="nucleotide sequence ID" value="NZ_CAWNVR010000178.1"/>
</dbReference>
<evidence type="ECO:0000256" key="6">
    <source>
        <dbReference type="ARBA" id="ARBA00022842"/>
    </source>
</evidence>
<dbReference type="GO" id="GO:0004518">
    <property type="term" value="F:nuclease activity"/>
    <property type="evidence" value="ECO:0007669"/>
    <property type="project" value="UniProtKB-KW"/>
</dbReference>
<protein>
    <submittedName>
        <fullName evidence="9">PIN domain-containing protein</fullName>
    </submittedName>
</protein>
<dbReference type="GO" id="GO:0046872">
    <property type="term" value="F:metal ion binding"/>
    <property type="evidence" value="ECO:0007669"/>
    <property type="project" value="UniProtKB-KW"/>
</dbReference>
<dbReference type="Pfam" id="PF01850">
    <property type="entry name" value="PIN"/>
    <property type="match status" value="1"/>
</dbReference>
<evidence type="ECO:0000256" key="5">
    <source>
        <dbReference type="ARBA" id="ARBA00022801"/>
    </source>
</evidence>
<dbReference type="PANTHER" id="PTHR33653:SF1">
    <property type="entry name" value="RIBONUCLEASE VAPC2"/>
    <property type="match status" value="1"/>
</dbReference>
<dbReference type="EMBL" id="NRQW01000734">
    <property type="protein sequence ID" value="PLZ80947.1"/>
    <property type="molecule type" value="Genomic_DNA"/>
</dbReference>
<dbReference type="PANTHER" id="PTHR33653">
    <property type="entry name" value="RIBONUCLEASE VAPC2"/>
    <property type="match status" value="1"/>
</dbReference>
<dbReference type="CDD" id="cd18738">
    <property type="entry name" value="PIN_VapC4-5_FitB-like"/>
    <property type="match status" value="1"/>
</dbReference>
<dbReference type="InterPro" id="IPR002716">
    <property type="entry name" value="PIN_dom"/>
</dbReference>
<dbReference type="Gene3D" id="3.40.50.1010">
    <property type="entry name" value="5'-nuclease"/>
    <property type="match status" value="1"/>
</dbReference>
<evidence type="ECO:0000313" key="10">
    <source>
        <dbReference type="Proteomes" id="UP000235036"/>
    </source>
</evidence>
<keyword evidence="5" id="KW-0378">Hydrolase</keyword>
<gene>
    <name evidence="9" type="ORF">CEN44_29040</name>
</gene>